<feature type="region of interest" description="Disordered" evidence="1">
    <location>
        <begin position="217"/>
        <end position="239"/>
    </location>
</feature>
<protein>
    <submittedName>
        <fullName evidence="2">Uncharacterized protein</fullName>
    </submittedName>
</protein>
<dbReference type="OrthoDB" id="343092at2759"/>
<dbReference type="EMBL" id="AOGT01002349">
    <property type="protein sequence ID" value="EMG45725.1"/>
    <property type="molecule type" value="Genomic_DNA"/>
</dbReference>
<keyword evidence="3" id="KW-1185">Reference proteome</keyword>
<dbReference type="eggNOG" id="ENOG502RY0Q">
    <property type="taxonomic scope" value="Eukaryota"/>
</dbReference>
<feature type="region of interest" description="Disordered" evidence="1">
    <location>
        <begin position="119"/>
        <end position="140"/>
    </location>
</feature>
<organism evidence="2 3">
    <name type="scientific">Candida maltosa (strain Xu316)</name>
    <name type="common">Yeast</name>
    <dbReference type="NCBI Taxonomy" id="1245528"/>
    <lineage>
        <taxon>Eukaryota</taxon>
        <taxon>Fungi</taxon>
        <taxon>Dikarya</taxon>
        <taxon>Ascomycota</taxon>
        <taxon>Saccharomycotina</taxon>
        <taxon>Pichiomycetes</taxon>
        <taxon>Debaryomycetaceae</taxon>
        <taxon>Candida/Lodderomyces clade</taxon>
        <taxon>Candida</taxon>
    </lineage>
</organism>
<evidence type="ECO:0000313" key="3">
    <source>
        <dbReference type="Proteomes" id="UP000011777"/>
    </source>
</evidence>
<evidence type="ECO:0000256" key="1">
    <source>
        <dbReference type="SAM" id="MobiDB-lite"/>
    </source>
</evidence>
<evidence type="ECO:0000313" key="2">
    <source>
        <dbReference type="EMBL" id="EMG45725.1"/>
    </source>
</evidence>
<sequence>MEPINIIELSDDEEECHNLPTQTTQSNVIELSDTDEDIPNNSISTQNDDFNLGSEKILTQSMVNNFHRSSFKSSFKLTTSSVPPSEEDDDVIILSSGKGEEEEDQSHDTTDIKDLFNMVPKKSKQLPSSPILPSSQRNENDSIVDSTFNFSAENIKPRIPENIQPRKPEKLDTEMPGFVRWLSSDDEGEEEDLIVSTSQPTIEPSLSQPIAQPAKRSHTIQELPSNPQPVKKAKRSKTTDVVTHLPRIGDFHYTQKDLKEANKVTRKKEEIYAEMELHITKDVFSLFQELSSDFQSRILPANYGPPIIFWKRNVTAIYDKERDIFIPCHPTKILEKTFVLYYLAADFVTKLDNGDLKADVLAASQEALSITPNEYHIIIMVEGYDQLLWKIKSFEQRKFKNQVLQGLNSQEQSRRRNTDAEMAKYPSSNQIEFLVNRTQIDLKVNIFTIRGRPESVM</sequence>
<feature type="region of interest" description="Disordered" evidence="1">
    <location>
        <begin position="17"/>
        <end position="49"/>
    </location>
</feature>
<gene>
    <name evidence="2" type="ORF">G210_4067</name>
</gene>
<dbReference type="STRING" id="1245528.M3JSF0"/>
<comment type="caution">
    <text evidence="2">The sequence shown here is derived from an EMBL/GenBank/DDBJ whole genome shotgun (WGS) entry which is preliminary data.</text>
</comment>
<dbReference type="OMA" id="GVATQYP"/>
<name>M3JSF0_CANMX</name>
<dbReference type="AlphaFoldDB" id="M3JSF0"/>
<feature type="compositionally biased region" description="Low complexity" evidence="1">
    <location>
        <begin position="125"/>
        <end position="136"/>
    </location>
</feature>
<dbReference type="Proteomes" id="UP000011777">
    <property type="component" value="Unassembled WGS sequence"/>
</dbReference>
<dbReference type="HOGENOM" id="CLU_039314_0_0_1"/>
<accession>M3JSF0</accession>
<reference evidence="2 3" key="1">
    <citation type="submission" date="2013-02" db="EMBL/GenBank/DDBJ databases">
        <title>Genome sequence of Candida maltosa Xu316, a potential industrial strain for xylitol and ethanol production.</title>
        <authorList>
            <person name="Yu J."/>
            <person name="Wang Q."/>
            <person name="Geng X."/>
            <person name="Bao W."/>
            <person name="He P."/>
            <person name="Cai J."/>
        </authorList>
    </citation>
    <scope>NUCLEOTIDE SEQUENCE [LARGE SCALE GENOMIC DNA]</scope>
    <source>
        <strain evidence="3">Xu316</strain>
    </source>
</reference>
<feature type="compositionally biased region" description="Polar residues" evidence="1">
    <location>
        <begin position="39"/>
        <end position="49"/>
    </location>
</feature>
<proteinExistence type="predicted"/>
<feature type="compositionally biased region" description="Polar residues" evidence="1">
    <location>
        <begin position="19"/>
        <end position="29"/>
    </location>
</feature>